<dbReference type="Pfam" id="PF14796">
    <property type="entry name" value="AP3B1_C"/>
    <property type="match status" value="1"/>
</dbReference>
<dbReference type="InterPro" id="IPR003595">
    <property type="entry name" value="Tyr_Pase_cat"/>
</dbReference>
<dbReference type="InterPro" id="IPR000387">
    <property type="entry name" value="Tyr_Pase_dom"/>
</dbReference>
<evidence type="ECO:0000313" key="13">
    <source>
        <dbReference type="Proteomes" id="UP000593567"/>
    </source>
</evidence>
<dbReference type="PANTHER" id="PTHR11134">
    <property type="entry name" value="ADAPTOR COMPLEX SUBUNIT BETA FAMILY MEMBER"/>
    <property type="match status" value="1"/>
</dbReference>
<comment type="caution">
    <text evidence="12">The sequence shown here is derived from an EMBL/GenBank/DDBJ whole genome shotgun (WGS) entry which is preliminary data.</text>
</comment>
<dbReference type="Gene3D" id="3.90.190.10">
    <property type="entry name" value="Protein tyrosine phosphatase superfamily"/>
    <property type="match status" value="2"/>
</dbReference>
<dbReference type="SUPFAM" id="SSF48371">
    <property type="entry name" value="ARM repeat"/>
    <property type="match status" value="1"/>
</dbReference>
<dbReference type="Gene3D" id="1.25.10.10">
    <property type="entry name" value="Leucine-rich Repeat Variant"/>
    <property type="match status" value="1"/>
</dbReference>
<dbReference type="Proteomes" id="UP000593567">
    <property type="component" value="Unassembled WGS sequence"/>
</dbReference>
<dbReference type="GO" id="GO:0005794">
    <property type="term" value="C:Golgi apparatus"/>
    <property type="evidence" value="ECO:0007669"/>
    <property type="project" value="UniProtKB-SubCell"/>
</dbReference>
<dbReference type="PROSITE" id="PS50055">
    <property type="entry name" value="TYR_PHOSPHATASE_PTP"/>
    <property type="match status" value="2"/>
</dbReference>
<feature type="compositionally biased region" description="Acidic residues" evidence="9">
    <location>
        <begin position="1176"/>
        <end position="1203"/>
    </location>
</feature>
<dbReference type="InterPro" id="IPR000242">
    <property type="entry name" value="PTP_cat"/>
</dbReference>
<dbReference type="GO" id="GO:0030659">
    <property type="term" value="C:cytoplasmic vesicle membrane"/>
    <property type="evidence" value="ECO:0007669"/>
    <property type="project" value="UniProtKB-SubCell"/>
</dbReference>
<dbReference type="GO" id="GO:0016192">
    <property type="term" value="P:vesicle-mediated transport"/>
    <property type="evidence" value="ECO:0007669"/>
    <property type="project" value="InterPro"/>
</dbReference>
<feature type="domain" description="Tyrosine-protein phosphatase" evidence="10">
    <location>
        <begin position="205"/>
        <end position="415"/>
    </location>
</feature>
<dbReference type="Pfam" id="PF00102">
    <property type="entry name" value="Y_phosphatase"/>
    <property type="match status" value="2"/>
</dbReference>
<evidence type="ECO:0000256" key="1">
    <source>
        <dbReference type="ARBA" id="ARBA00004180"/>
    </source>
</evidence>
<sequence length="1506" mass="167349">MFIAAQGPMKATVDDFWLMIWQQRPKAVVMVTNVIEDRKQKCEQYWPDDTSTELRYGDITVSMVSAEEWAEYVVRVLNIEKNGEKRRVRQYHYTAWPDHGVPDSMSPFISFYKKIKTETYRIDGALLVHCSAGVGRTGTFIAMSNLLEQAEMHQQTVEQYVFLHCVINEFLATAKYPCAPSDIQTKLANHGEANDTYANMATAEIDEEFLRIGRYVSDHGLDVDEGRKPENSNKNRSMTVLPPSAPSATDKKEKSLRPVISSGNGYINAVMVNAYRKKNQFIATQLPLVNTMIDFWQMIEEYRVSVIVQLDPCNDNELFYPSTTDEKPLTFGDFAVVRLTTESTEKLASITLRVTKSQSSRNVYVLQKTNWSREDETSNAETLSFLEMLEKHQQKTGNHNICTQQPSIIMAGNGVQGFQNSSGFSGGDTTDSLDNDRSHDPASSGIFSTDLRRHDDLKEMLDSSDDRKKLEAMKRIVGLVAKGKDASPLFPAVVKNVVCKNLEVKKLVYVYLTRYAEEQQDVALLSIATFQRSMKDPNQLIRASALRVLSSIRIPVIVPIMMLVIKDGVADMSPYVRKAAAHAIPKLYSVDPEQKEELVSFLEKLLADKTTLVIGSAIQAFEELCPERIDLIHKNYRKLCSLLADVEEWGQVIIINMLTRYARTQFVDPNQSEGNDQSAEPVKEKAFYSSNEDSDSDSDEGPSKPVYMMDPDHRLLLKNSKPLLNSRNSAVIMAVVQLYYHCAPKSEVGLVARAMIRLLKSHKEIQYVVLSNIATMALNKKGVFEPYIKSFYINANDALHIKLLKLEILTSLASEHNVSVMIREFQVVCHICTVFCLFVFLCVSCFKQYVLSTESGFSSASIQAIGKIASGIGDITDACLGGLITLLSNKNETVVGESIVVIKKLLQMKSSGHKDIIVHLAHMLDKITVARAKGAILWLIGEYCDKVPKIAPDVLRKAAKVFIQEDDLVKLQTLNLAAKLCITNPKQTQLLCQYVFNLAKYDQSYDIRDRARLLRALILPGDNAGALAKHAKKIFLADKPAPVVQSRFKERDQYQLSSLSHTINNKAHGYNELPVWPEVPPPSSVRNVEVPKPSTSVLLKASKDTKAGKKEKGFYSETESEEESSSEEDSSEEEGSSSEEGTEDSGAEDSEEESEEDDSGEEETQTKSKHKKEVTSSEEEEESEEESSSEESSEEESSSEEEVVPVKKPPKAKPVTKSTAKKETGNLLDLLDFEQTPSPVPNGAAVTHSAAPLQPMMADLTLSPTSPAPSKVKSVAATFIPTEQHELLNRMTSGGLSTSYRFTRSPNFYSEKMTSVELTFTNQSDQPITNVKVGEKRLQAGMHLHEFLPIEKLEVGSTLTVTIGIDFNDTLQPAEFDLMTAERTYKVKVKAPVGELLTAVTMSENDFNSLKGKLGGMNETAATLDVEGAGISQLQSIITKVANLGQVPSSEEHTLLYAAHTLSTKCDVLLKVKHTDSNVTLSVNSEKIVIGSMLVKDLKTALTSHS</sequence>
<keyword evidence="8" id="KW-0968">Cytoplasmic vesicle</keyword>
<evidence type="ECO:0000256" key="9">
    <source>
        <dbReference type="SAM" id="MobiDB-lite"/>
    </source>
</evidence>
<evidence type="ECO:0000256" key="4">
    <source>
        <dbReference type="ARBA" id="ARBA00022448"/>
    </source>
</evidence>
<keyword evidence="5" id="KW-0653">Protein transport</keyword>
<evidence type="ECO:0000256" key="8">
    <source>
        <dbReference type="ARBA" id="ARBA00023329"/>
    </source>
</evidence>
<feature type="compositionally biased region" description="Acidic residues" evidence="9">
    <location>
        <begin position="1118"/>
        <end position="1163"/>
    </location>
</feature>
<evidence type="ECO:0000256" key="3">
    <source>
        <dbReference type="ARBA" id="ARBA00006613"/>
    </source>
</evidence>
<evidence type="ECO:0000256" key="2">
    <source>
        <dbReference type="ARBA" id="ARBA00004555"/>
    </source>
</evidence>
<dbReference type="InterPro" id="IPR029021">
    <property type="entry name" value="Prot-tyrosine_phosphatase-like"/>
</dbReference>
<evidence type="ECO:0008006" key="14">
    <source>
        <dbReference type="Google" id="ProtNLM"/>
    </source>
</evidence>
<dbReference type="CDD" id="cd00047">
    <property type="entry name" value="PTPc"/>
    <property type="match status" value="2"/>
</dbReference>
<accession>A0A7J7IYV1</accession>
<evidence type="ECO:0000259" key="10">
    <source>
        <dbReference type="PROSITE" id="PS50055"/>
    </source>
</evidence>
<dbReference type="GO" id="GO:0004725">
    <property type="term" value="F:protein tyrosine phosphatase activity"/>
    <property type="evidence" value="ECO:0007669"/>
    <property type="project" value="InterPro"/>
</dbReference>
<dbReference type="InterPro" id="IPR016024">
    <property type="entry name" value="ARM-type_fold"/>
</dbReference>
<dbReference type="Pfam" id="PF24080">
    <property type="entry name" value="AP3B1_C_2"/>
    <property type="match status" value="1"/>
</dbReference>
<dbReference type="SMART" id="SM00404">
    <property type="entry name" value="PTPc_motif"/>
    <property type="match status" value="1"/>
</dbReference>
<evidence type="ECO:0000256" key="6">
    <source>
        <dbReference type="ARBA" id="ARBA00023034"/>
    </source>
</evidence>
<dbReference type="InterPro" id="IPR011989">
    <property type="entry name" value="ARM-like"/>
</dbReference>
<dbReference type="InterPro" id="IPR029390">
    <property type="entry name" value="AP3B_C"/>
</dbReference>
<feature type="compositionally biased region" description="Low complexity" evidence="9">
    <location>
        <begin position="420"/>
        <end position="432"/>
    </location>
</feature>
<feature type="region of interest" description="Disordered" evidence="9">
    <location>
        <begin position="221"/>
        <end position="255"/>
    </location>
</feature>
<name>A0A7J7IYV1_BUGNE</name>
<keyword evidence="4" id="KW-0813">Transport</keyword>
<comment type="subcellular location">
    <subcellularLocation>
        <location evidence="1">Cytoplasmic vesicle membrane</location>
        <topology evidence="1">Peripheral membrane protein</topology>
        <orientation evidence="1">Cytoplasmic side</orientation>
    </subcellularLocation>
    <subcellularLocation>
        <location evidence="2">Golgi apparatus</location>
    </subcellularLocation>
</comment>
<organism evidence="12 13">
    <name type="scientific">Bugula neritina</name>
    <name type="common">Brown bryozoan</name>
    <name type="synonym">Sertularia neritina</name>
    <dbReference type="NCBI Taxonomy" id="10212"/>
    <lineage>
        <taxon>Eukaryota</taxon>
        <taxon>Metazoa</taxon>
        <taxon>Spiralia</taxon>
        <taxon>Lophotrochozoa</taxon>
        <taxon>Bryozoa</taxon>
        <taxon>Gymnolaemata</taxon>
        <taxon>Cheilostomatida</taxon>
        <taxon>Flustrina</taxon>
        <taxon>Buguloidea</taxon>
        <taxon>Bugulidae</taxon>
        <taxon>Bugula</taxon>
    </lineage>
</organism>
<comment type="similarity">
    <text evidence="3">Belongs to the adaptor complexes large subunit family.</text>
</comment>
<dbReference type="EMBL" id="VXIV02003280">
    <property type="protein sequence ID" value="KAF6018737.1"/>
    <property type="molecule type" value="Genomic_DNA"/>
</dbReference>
<proteinExistence type="inferred from homology"/>
<keyword evidence="7" id="KW-0472">Membrane</keyword>
<protein>
    <recommendedName>
        <fullName evidence="14">AP-3 complex subunit beta</fullName>
    </recommendedName>
</protein>
<dbReference type="InterPro" id="IPR016130">
    <property type="entry name" value="Tyr_Pase_AS"/>
</dbReference>
<reference evidence="12" key="1">
    <citation type="submission" date="2020-06" db="EMBL/GenBank/DDBJ databases">
        <title>Draft genome of Bugula neritina, a colonial animal packing powerful symbionts and potential medicines.</title>
        <authorList>
            <person name="Rayko M."/>
        </authorList>
    </citation>
    <scope>NUCLEOTIDE SEQUENCE [LARGE SCALE GENOMIC DNA]</scope>
    <source>
        <strain evidence="12">Kwan_BN1</strain>
    </source>
</reference>
<feature type="region of interest" description="Disordered" evidence="9">
    <location>
        <begin position="420"/>
        <end position="448"/>
    </location>
</feature>
<feature type="region of interest" description="Disordered" evidence="9">
    <location>
        <begin position="668"/>
        <end position="705"/>
    </location>
</feature>
<dbReference type="GO" id="GO:0006886">
    <property type="term" value="P:intracellular protein transport"/>
    <property type="evidence" value="ECO:0007669"/>
    <property type="project" value="InterPro"/>
</dbReference>
<feature type="region of interest" description="Disordered" evidence="9">
    <location>
        <begin position="1096"/>
        <end position="1223"/>
    </location>
</feature>
<evidence type="ECO:0000259" key="11">
    <source>
        <dbReference type="PROSITE" id="PS50056"/>
    </source>
</evidence>
<dbReference type="InterPro" id="IPR026739">
    <property type="entry name" value="AP_beta"/>
</dbReference>
<dbReference type="PRINTS" id="PR00700">
    <property type="entry name" value="PRTYPHPHTASE"/>
</dbReference>
<feature type="compositionally biased region" description="Basic and acidic residues" evidence="9">
    <location>
        <begin position="221"/>
        <end position="233"/>
    </location>
</feature>
<dbReference type="InterPro" id="IPR056314">
    <property type="entry name" value="AP3B1/2_C"/>
</dbReference>
<dbReference type="Pfam" id="PF01602">
    <property type="entry name" value="Adaptin_N"/>
    <property type="match status" value="1"/>
</dbReference>
<dbReference type="SUPFAM" id="SSF52799">
    <property type="entry name" value="(Phosphotyrosine protein) phosphatases II"/>
    <property type="match status" value="2"/>
</dbReference>
<evidence type="ECO:0000256" key="5">
    <source>
        <dbReference type="ARBA" id="ARBA00022927"/>
    </source>
</evidence>
<feature type="domain" description="Tyrosine specific protein phosphatases" evidence="11">
    <location>
        <begin position="106"/>
        <end position="148"/>
    </location>
</feature>
<evidence type="ECO:0000313" key="12">
    <source>
        <dbReference type="EMBL" id="KAF6018737.1"/>
    </source>
</evidence>
<dbReference type="PROSITE" id="PS00383">
    <property type="entry name" value="TYR_PHOSPHATASE_1"/>
    <property type="match status" value="1"/>
</dbReference>
<gene>
    <name evidence="12" type="ORF">EB796_022965</name>
</gene>
<keyword evidence="6" id="KW-0333">Golgi apparatus</keyword>
<dbReference type="SMART" id="SM00194">
    <property type="entry name" value="PTPc"/>
    <property type="match status" value="2"/>
</dbReference>
<feature type="domain" description="Tyrosine-protein phosphatase" evidence="10">
    <location>
        <begin position="1"/>
        <end position="158"/>
    </location>
</feature>
<feature type="compositionally biased region" description="Basic and acidic residues" evidence="9">
    <location>
        <begin position="1101"/>
        <end position="1114"/>
    </location>
</feature>
<dbReference type="InterPro" id="IPR002553">
    <property type="entry name" value="Clathrin/coatomer_adapt-like_N"/>
</dbReference>
<feature type="compositionally biased region" description="Polar residues" evidence="9">
    <location>
        <begin position="668"/>
        <end position="678"/>
    </location>
</feature>
<dbReference type="GO" id="GO:0030117">
    <property type="term" value="C:membrane coat"/>
    <property type="evidence" value="ECO:0007669"/>
    <property type="project" value="InterPro"/>
</dbReference>
<dbReference type="OrthoDB" id="302453at2759"/>
<dbReference type="SMART" id="SM01355">
    <property type="entry name" value="AP3B1_C"/>
    <property type="match status" value="1"/>
</dbReference>
<evidence type="ECO:0000256" key="7">
    <source>
        <dbReference type="ARBA" id="ARBA00023136"/>
    </source>
</evidence>
<dbReference type="PROSITE" id="PS50056">
    <property type="entry name" value="TYR_PHOSPHATASE_2"/>
    <property type="match status" value="1"/>
</dbReference>
<keyword evidence="13" id="KW-1185">Reference proteome</keyword>